<evidence type="ECO:0000256" key="1">
    <source>
        <dbReference type="SAM" id="MobiDB-lite"/>
    </source>
</evidence>
<evidence type="ECO:0000313" key="2">
    <source>
        <dbReference type="EMBL" id="TYG86773.1"/>
    </source>
</evidence>
<reference evidence="2 3" key="1">
    <citation type="submission" date="2019-06" db="EMBL/GenBank/DDBJ databases">
        <title>WGS assembly of Gossypium darwinii.</title>
        <authorList>
            <person name="Chen Z.J."/>
            <person name="Sreedasyam A."/>
            <person name="Ando A."/>
            <person name="Song Q."/>
            <person name="De L."/>
            <person name="Hulse-Kemp A."/>
            <person name="Ding M."/>
            <person name="Ye W."/>
            <person name="Kirkbride R."/>
            <person name="Jenkins J."/>
            <person name="Plott C."/>
            <person name="Lovell J."/>
            <person name="Lin Y.-M."/>
            <person name="Vaughn R."/>
            <person name="Liu B."/>
            <person name="Li W."/>
            <person name="Simpson S."/>
            <person name="Scheffler B."/>
            <person name="Saski C."/>
            <person name="Grover C."/>
            <person name="Hu G."/>
            <person name="Conover J."/>
            <person name="Carlson J."/>
            <person name="Shu S."/>
            <person name="Boston L."/>
            <person name="Williams M."/>
            <person name="Peterson D."/>
            <person name="Mcgee K."/>
            <person name="Jones D."/>
            <person name="Wendel J."/>
            <person name="Stelly D."/>
            <person name="Grimwood J."/>
            <person name="Schmutz J."/>
        </authorList>
    </citation>
    <scope>NUCLEOTIDE SEQUENCE [LARGE SCALE GENOMIC DNA]</scope>
    <source>
        <strain evidence="2">1808015.09</strain>
    </source>
</reference>
<name>A0A5D2E000_GOSDA</name>
<dbReference type="EMBL" id="CM017700">
    <property type="protein sequence ID" value="TYG86770.1"/>
    <property type="molecule type" value="Genomic_DNA"/>
</dbReference>
<dbReference type="EMBL" id="CM017700">
    <property type="protein sequence ID" value="TYG86773.1"/>
    <property type="molecule type" value="Genomic_DNA"/>
</dbReference>
<accession>A0A5D2E000</accession>
<gene>
    <name evidence="2" type="ORF">ES288_A13G159800v1</name>
</gene>
<dbReference type="Proteomes" id="UP000323506">
    <property type="component" value="Chromosome A13"/>
</dbReference>
<dbReference type="AlphaFoldDB" id="A0A5D2E000"/>
<feature type="compositionally biased region" description="Polar residues" evidence="1">
    <location>
        <begin position="1"/>
        <end position="27"/>
    </location>
</feature>
<organism evidence="2 3">
    <name type="scientific">Gossypium darwinii</name>
    <name type="common">Darwin's cotton</name>
    <name type="synonym">Gossypium barbadense var. darwinii</name>
    <dbReference type="NCBI Taxonomy" id="34276"/>
    <lineage>
        <taxon>Eukaryota</taxon>
        <taxon>Viridiplantae</taxon>
        <taxon>Streptophyta</taxon>
        <taxon>Embryophyta</taxon>
        <taxon>Tracheophyta</taxon>
        <taxon>Spermatophyta</taxon>
        <taxon>Magnoliopsida</taxon>
        <taxon>eudicotyledons</taxon>
        <taxon>Gunneridae</taxon>
        <taxon>Pentapetalae</taxon>
        <taxon>rosids</taxon>
        <taxon>malvids</taxon>
        <taxon>Malvales</taxon>
        <taxon>Malvaceae</taxon>
        <taxon>Malvoideae</taxon>
        <taxon>Gossypium</taxon>
    </lineage>
</organism>
<protein>
    <submittedName>
        <fullName evidence="2">Uncharacterized protein</fullName>
    </submittedName>
</protein>
<keyword evidence="3" id="KW-1185">Reference proteome</keyword>
<feature type="region of interest" description="Disordered" evidence="1">
    <location>
        <begin position="1"/>
        <end position="29"/>
    </location>
</feature>
<sequence>MRNRCTNSRPQKSGFQNPSTIPISFSLPTHRPPIEHHPVRFFPSLQIHLRCSLLRDPSDQSPSITTDVDPICFPMNTTWRHTMASAGNEKATSGEPLF</sequence>
<evidence type="ECO:0000313" key="3">
    <source>
        <dbReference type="Proteomes" id="UP000323506"/>
    </source>
</evidence>
<proteinExistence type="predicted"/>
<dbReference type="EMBL" id="CM017700">
    <property type="protein sequence ID" value="TYG86771.1"/>
    <property type="molecule type" value="Genomic_DNA"/>
</dbReference>
<dbReference type="EMBL" id="CM017700">
    <property type="protein sequence ID" value="TYG86772.1"/>
    <property type="molecule type" value="Genomic_DNA"/>
</dbReference>